<name>A0A2N5RYG8_9BASI</name>
<evidence type="ECO:0000313" key="2">
    <source>
        <dbReference type="EMBL" id="PLW06023.1"/>
    </source>
</evidence>
<comment type="caution">
    <text evidence="2">The sequence shown here is derived from an EMBL/GenBank/DDBJ whole genome shotgun (WGS) entry which is preliminary data.</text>
</comment>
<feature type="region of interest" description="Disordered" evidence="1">
    <location>
        <begin position="368"/>
        <end position="391"/>
    </location>
</feature>
<evidence type="ECO:0000256" key="1">
    <source>
        <dbReference type="SAM" id="MobiDB-lite"/>
    </source>
</evidence>
<feature type="non-terminal residue" evidence="2">
    <location>
        <position position="391"/>
    </location>
</feature>
<gene>
    <name evidence="2" type="ORF">PCASD_24167</name>
</gene>
<dbReference type="Proteomes" id="UP000235392">
    <property type="component" value="Unassembled WGS sequence"/>
</dbReference>
<protein>
    <submittedName>
        <fullName evidence="2">Uncharacterized protein</fullName>
    </submittedName>
</protein>
<proteinExistence type="predicted"/>
<evidence type="ECO:0000313" key="3">
    <source>
        <dbReference type="Proteomes" id="UP000235392"/>
    </source>
</evidence>
<organism evidence="2 3">
    <name type="scientific">Puccinia coronata f. sp. avenae</name>
    <dbReference type="NCBI Taxonomy" id="200324"/>
    <lineage>
        <taxon>Eukaryota</taxon>
        <taxon>Fungi</taxon>
        <taxon>Dikarya</taxon>
        <taxon>Basidiomycota</taxon>
        <taxon>Pucciniomycotina</taxon>
        <taxon>Pucciniomycetes</taxon>
        <taxon>Pucciniales</taxon>
        <taxon>Pucciniaceae</taxon>
        <taxon>Puccinia</taxon>
    </lineage>
</organism>
<reference evidence="2 3" key="1">
    <citation type="submission" date="2017-11" db="EMBL/GenBank/DDBJ databases">
        <title>De novo assembly and phasing of dikaryotic genomes from two isolates of Puccinia coronata f. sp. avenae, the causal agent of oat crown rust.</title>
        <authorList>
            <person name="Miller M.E."/>
            <person name="Zhang Y."/>
            <person name="Omidvar V."/>
            <person name="Sperschneider J."/>
            <person name="Schwessinger B."/>
            <person name="Raley C."/>
            <person name="Palmer J.M."/>
            <person name="Garnica D."/>
            <person name="Upadhyaya N."/>
            <person name="Rathjen J."/>
            <person name="Taylor J.M."/>
            <person name="Park R.F."/>
            <person name="Dodds P.N."/>
            <person name="Hirsch C.D."/>
            <person name="Kianian S.F."/>
            <person name="Figueroa M."/>
        </authorList>
    </citation>
    <scope>NUCLEOTIDE SEQUENCE [LARGE SCALE GENOMIC DNA]</scope>
    <source>
        <strain evidence="2">12SD80</strain>
    </source>
</reference>
<dbReference type="EMBL" id="PGCI01001264">
    <property type="protein sequence ID" value="PLW06023.1"/>
    <property type="molecule type" value="Genomic_DNA"/>
</dbReference>
<sequence length="391" mass="41894">MILYERFRLIQIWLIFLIGLDVLNIVQVNSMDSHGASLTRGNSNCARQIKESNGSWRTGAKRSSDMIISDIGKDTLKANIIESESICYKEGGGADLGQSSQREASPIRPDAMLKLEDIFGGKLKHGRKSTIPSPASHDKQCVLDYLEGRDVGEWERNGLCVEGVAVSIVNQQPLAGGSLPTGPPKMIPPRQAGTLCNGQPRVIPHGRTGTPCTGAAKEETYSAGQYRVHRPAHEESSLVGRYKVYREAPGTGQMGTVNDNLPKRHTAWPNLQPQNIEAACGSNSHQKHQAAGLGTTAGAPLLCPCTDTETEDGPGAELLPTPGRSYVAPSRPVAALGRYQEACARLSSGPACDDSGYRRITVAHPFRPGNPWRRRGGMGTGSGTVSQVAPL</sequence>
<dbReference type="AlphaFoldDB" id="A0A2N5RYG8"/>
<accession>A0A2N5RYG8</accession>